<evidence type="ECO:0000313" key="4">
    <source>
        <dbReference type="Proteomes" id="UP000015346"/>
    </source>
</evidence>
<keyword evidence="2" id="KW-0812">Transmembrane</keyword>
<dbReference type="STRING" id="1123069.ruthe_00398"/>
<gene>
    <name evidence="3" type="ORF">ruthe_00398</name>
</gene>
<protein>
    <submittedName>
        <fullName evidence="3">Efflux transporter, outer membrane factor (OMF) lipoprotein, NodT family</fullName>
    </submittedName>
</protein>
<comment type="similarity">
    <text evidence="1 2">Belongs to the outer membrane factor (OMF) (TC 1.B.17) family.</text>
</comment>
<dbReference type="Pfam" id="PF02321">
    <property type="entry name" value="OEP"/>
    <property type="match status" value="2"/>
</dbReference>
<dbReference type="NCBIfam" id="TIGR01845">
    <property type="entry name" value="outer_NodT"/>
    <property type="match status" value="1"/>
</dbReference>
<feature type="signal peptide" evidence="2">
    <location>
        <begin position="1"/>
        <end position="22"/>
    </location>
</feature>
<comment type="subcellular location">
    <subcellularLocation>
        <location evidence="2">Cell membrane</location>
        <topology evidence="2">Lipid-anchor</topology>
    </subcellularLocation>
</comment>
<evidence type="ECO:0000313" key="3">
    <source>
        <dbReference type="EMBL" id="EPX87535.1"/>
    </source>
</evidence>
<dbReference type="RefSeq" id="WP_021096508.1">
    <property type="nucleotide sequence ID" value="NZ_KE557320.1"/>
</dbReference>
<dbReference type="EMBL" id="AOLV01000006">
    <property type="protein sequence ID" value="EPX87535.1"/>
    <property type="molecule type" value="Genomic_DNA"/>
</dbReference>
<dbReference type="PANTHER" id="PTHR30203">
    <property type="entry name" value="OUTER MEMBRANE CATION EFFLUX PROTEIN"/>
    <property type="match status" value="1"/>
</dbReference>
<dbReference type="GO" id="GO:0015562">
    <property type="term" value="F:efflux transmembrane transporter activity"/>
    <property type="evidence" value="ECO:0007669"/>
    <property type="project" value="InterPro"/>
</dbReference>
<dbReference type="Gene3D" id="1.20.1600.10">
    <property type="entry name" value="Outer membrane efflux proteins (OEP)"/>
    <property type="match status" value="1"/>
</dbReference>
<dbReference type="Proteomes" id="UP000015346">
    <property type="component" value="Unassembled WGS sequence"/>
</dbReference>
<evidence type="ECO:0000256" key="2">
    <source>
        <dbReference type="RuleBase" id="RU362097"/>
    </source>
</evidence>
<comment type="caution">
    <text evidence="3">The sequence shown here is derived from an EMBL/GenBank/DDBJ whole genome shotgun (WGS) entry which is preliminary data.</text>
</comment>
<sequence>MAKLVCPVLVLSLALAGCTAGSDDRSPGIALPAAFHGSAGEAPVGDVAEHRWWQEFNDPLLTELVEAGLSQNLSIQLALARVAEAQATARATGLPALTDGSLSGAITRMGGDAQSTATSRTAGFSPLLILDLFGAERRSREQALAQLQAAELDVGTARLAFVSGLVSSYLDLRYYQEALALSRESLALRRETLSLVEQQRNAGTATDLSVAQARAALDEAEAQIPGLEQGFYASAYAIATLIGRPAQEIMPQLEQGRAQPLPRGSFSAGVPADLLRNRPDIRSAERSLAAAVAALGVAEAQFYPSVTLSGTITAADSTSWSFGPAIQLPVLNRAVLSANRDQAMARVRQADLSWRSAVLSAVEEVQAAQSALARHRRALAARQQATESSARLVELSRQTWENGATTLLDFLESQRSLASSQLSLAGARRDMAASWASLQVAAGRGWFPR</sequence>
<organism evidence="3 4">
    <name type="scientific">Rubellimicrobium thermophilum DSM 16684</name>
    <dbReference type="NCBI Taxonomy" id="1123069"/>
    <lineage>
        <taxon>Bacteria</taxon>
        <taxon>Pseudomonadati</taxon>
        <taxon>Pseudomonadota</taxon>
        <taxon>Alphaproteobacteria</taxon>
        <taxon>Rhodobacterales</taxon>
        <taxon>Roseobacteraceae</taxon>
        <taxon>Rubellimicrobium</taxon>
    </lineage>
</organism>
<keyword evidence="2" id="KW-1134">Transmembrane beta strand</keyword>
<reference evidence="3 4" key="1">
    <citation type="journal article" date="2013" name="Stand. Genomic Sci.">
        <title>Genome sequence of the reddish-pigmented Rubellimicrobium thermophilum type strain (DSM 16684(T)), a member of the Roseobacter clade.</title>
        <authorList>
            <person name="Fiebig A."/>
            <person name="Riedel T."/>
            <person name="Gronow S."/>
            <person name="Petersen J."/>
            <person name="Klenk H.P."/>
            <person name="Goker M."/>
        </authorList>
    </citation>
    <scope>NUCLEOTIDE SEQUENCE [LARGE SCALE GENOMIC DNA]</scope>
    <source>
        <strain evidence="3 4">DSM 16684</strain>
    </source>
</reference>
<dbReference type="AlphaFoldDB" id="S9SBN1"/>
<dbReference type="InterPro" id="IPR010131">
    <property type="entry name" value="MdtP/NodT-like"/>
</dbReference>
<dbReference type="GO" id="GO:0005886">
    <property type="term" value="C:plasma membrane"/>
    <property type="evidence" value="ECO:0007669"/>
    <property type="project" value="UniProtKB-SubCell"/>
</dbReference>
<dbReference type="InterPro" id="IPR003423">
    <property type="entry name" value="OMP_efflux"/>
</dbReference>
<dbReference type="OrthoDB" id="7181739at2"/>
<dbReference type="Gene3D" id="2.20.200.10">
    <property type="entry name" value="Outer membrane efflux proteins (OEP)"/>
    <property type="match status" value="1"/>
</dbReference>
<dbReference type="PROSITE" id="PS51257">
    <property type="entry name" value="PROKAR_LIPOPROTEIN"/>
    <property type="match status" value="1"/>
</dbReference>
<dbReference type="SUPFAM" id="SSF56954">
    <property type="entry name" value="Outer membrane efflux proteins (OEP)"/>
    <property type="match status" value="1"/>
</dbReference>
<accession>S9SBN1</accession>
<keyword evidence="2" id="KW-0732">Signal</keyword>
<name>S9SBN1_9RHOB</name>
<keyword evidence="2 3" id="KW-0449">Lipoprotein</keyword>
<feature type="chain" id="PRO_5001443422" evidence="2">
    <location>
        <begin position="23"/>
        <end position="449"/>
    </location>
</feature>
<keyword evidence="4" id="KW-1185">Reference proteome</keyword>
<keyword evidence="2" id="KW-0472">Membrane</keyword>
<proteinExistence type="inferred from homology"/>
<dbReference type="PANTHER" id="PTHR30203:SF33">
    <property type="entry name" value="BLR4455 PROTEIN"/>
    <property type="match status" value="1"/>
</dbReference>
<evidence type="ECO:0000256" key="1">
    <source>
        <dbReference type="ARBA" id="ARBA00007613"/>
    </source>
</evidence>
<dbReference type="HOGENOM" id="CLU_012817_13_0_5"/>
<keyword evidence="2" id="KW-0564">Palmitate</keyword>